<evidence type="ECO:0000313" key="1">
    <source>
        <dbReference type="EMBL" id="RMZ72927.1"/>
    </source>
</evidence>
<dbReference type="OrthoDB" id="62952at2759"/>
<organism evidence="1 2">
    <name type="scientific">Pyrenophora seminiperda CCB06</name>
    <dbReference type="NCBI Taxonomy" id="1302712"/>
    <lineage>
        <taxon>Eukaryota</taxon>
        <taxon>Fungi</taxon>
        <taxon>Dikarya</taxon>
        <taxon>Ascomycota</taxon>
        <taxon>Pezizomycotina</taxon>
        <taxon>Dothideomycetes</taxon>
        <taxon>Pleosporomycetidae</taxon>
        <taxon>Pleosporales</taxon>
        <taxon>Pleosporineae</taxon>
        <taxon>Pleosporaceae</taxon>
        <taxon>Pyrenophora</taxon>
    </lineage>
</organism>
<dbReference type="AlphaFoldDB" id="A0A3M7MEM1"/>
<proteinExistence type="predicted"/>
<dbReference type="Proteomes" id="UP000265663">
    <property type="component" value="Unassembled WGS sequence"/>
</dbReference>
<dbReference type="PANTHER" id="PTHR42085:SF1">
    <property type="entry name" value="F-BOX DOMAIN-CONTAINING PROTEIN"/>
    <property type="match status" value="1"/>
</dbReference>
<keyword evidence="2" id="KW-1185">Reference proteome</keyword>
<gene>
    <name evidence="1" type="ORF">GMOD_00009709</name>
</gene>
<sequence>MAMITPPENLQLQSALLRLPAEIKHMISGLCFTTEAPIDVDCLQGERGVMPSAAPGLSLLQTCRRIYHEADRRPLFARNTFRFSNLETLTGFLLALPVEHRMWVQDIEIDMRNLDSDRDHITRGWLQYLATAKNKTDSSLRIDAPGLKCIRINLEAWPVIPMFRIELWGVLRSMLSELRDLERIVVTGASRGRGMGRQPPCSPVHFVGGDNVGTNDLLLRMSNCVIGHQNTDKMVKWTREEGTLKLEVFSRLLLRERDEKHGSESPRGHDLAGVWPLNGSCTVSAYDNYPPVDTEGADK</sequence>
<dbReference type="EMBL" id="KE747836">
    <property type="protein sequence ID" value="RMZ72927.1"/>
    <property type="molecule type" value="Genomic_DNA"/>
</dbReference>
<reference evidence="1 2" key="1">
    <citation type="journal article" date="2014" name="PLoS ONE">
        <title>De novo Genome Assembly of the Fungal Plant Pathogen Pyrenophora semeniperda.</title>
        <authorList>
            <person name="Soliai M.M."/>
            <person name="Meyer S.E."/>
            <person name="Udall J.A."/>
            <person name="Elzinga D.E."/>
            <person name="Hermansen R.A."/>
            <person name="Bodily P.M."/>
            <person name="Hart A.A."/>
            <person name="Coleman C.E."/>
        </authorList>
    </citation>
    <scope>NUCLEOTIDE SEQUENCE [LARGE SCALE GENOMIC DNA]</scope>
    <source>
        <strain evidence="1 2">CCB06</strain>
        <tissue evidence="1">Mycelium</tissue>
    </source>
</reference>
<evidence type="ECO:0000313" key="2">
    <source>
        <dbReference type="Proteomes" id="UP000265663"/>
    </source>
</evidence>
<name>A0A3M7MEM1_9PLEO</name>
<accession>A0A3M7MEM1</accession>
<dbReference type="PANTHER" id="PTHR42085">
    <property type="entry name" value="F-BOX DOMAIN-CONTAINING PROTEIN"/>
    <property type="match status" value="1"/>
</dbReference>
<dbReference type="InterPro" id="IPR038883">
    <property type="entry name" value="AN11006-like"/>
</dbReference>
<protein>
    <submittedName>
        <fullName evidence="1">Ethyl tert-butyl ether degradation ethd</fullName>
    </submittedName>
</protein>